<comment type="caution">
    <text evidence="3">The sequence shown here is derived from an EMBL/GenBank/DDBJ whole genome shotgun (WGS) entry which is preliminary data.</text>
</comment>
<evidence type="ECO:0000259" key="2">
    <source>
        <dbReference type="Pfam" id="PF02752"/>
    </source>
</evidence>
<dbReference type="SUPFAM" id="SSF81296">
    <property type="entry name" value="E set domains"/>
    <property type="match status" value="1"/>
</dbReference>
<accession>A0AAU9IYR5</accession>
<dbReference type="Gene3D" id="2.60.40.640">
    <property type="match status" value="2"/>
</dbReference>
<proteinExistence type="predicted"/>
<dbReference type="GO" id="GO:0005737">
    <property type="term" value="C:cytoplasm"/>
    <property type="evidence" value="ECO:0007669"/>
    <property type="project" value="TreeGrafter"/>
</dbReference>
<organism evidence="3 4">
    <name type="scientific">Blepharisma stoltei</name>
    <dbReference type="NCBI Taxonomy" id="1481888"/>
    <lineage>
        <taxon>Eukaryota</taxon>
        <taxon>Sar</taxon>
        <taxon>Alveolata</taxon>
        <taxon>Ciliophora</taxon>
        <taxon>Postciliodesmatophora</taxon>
        <taxon>Heterotrichea</taxon>
        <taxon>Heterotrichida</taxon>
        <taxon>Blepharismidae</taxon>
        <taxon>Blepharisma</taxon>
    </lineage>
</organism>
<dbReference type="Pfam" id="PF02752">
    <property type="entry name" value="Arrestin_C"/>
    <property type="match status" value="1"/>
</dbReference>
<evidence type="ECO:0000313" key="4">
    <source>
        <dbReference type="Proteomes" id="UP001162131"/>
    </source>
</evidence>
<dbReference type="EMBL" id="CAJZBQ010000027">
    <property type="protein sequence ID" value="CAG9320902.1"/>
    <property type="molecule type" value="Genomic_DNA"/>
</dbReference>
<dbReference type="InterPro" id="IPR014756">
    <property type="entry name" value="Ig_E-set"/>
</dbReference>
<dbReference type="Proteomes" id="UP001162131">
    <property type="component" value="Unassembled WGS sequence"/>
</dbReference>
<keyword evidence="4" id="KW-1185">Reference proteome</keyword>
<dbReference type="InterPro" id="IPR014752">
    <property type="entry name" value="Arrestin-like_C"/>
</dbReference>
<dbReference type="PANTHER" id="PTHR11188">
    <property type="entry name" value="ARRESTIN DOMAIN CONTAINING PROTEIN"/>
    <property type="match status" value="1"/>
</dbReference>
<dbReference type="AlphaFoldDB" id="A0AAU9IYR5"/>
<feature type="domain" description="Arrestin C-terminal-like" evidence="2">
    <location>
        <begin position="169"/>
        <end position="296"/>
    </location>
</feature>
<evidence type="ECO:0000313" key="3">
    <source>
        <dbReference type="EMBL" id="CAG9320902.1"/>
    </source>
</evidence>
<evidence type="ECO:0000259" key="1">
    <source>
        <dbReference type="Pfam" id="PF00339"/>
    </source>
</evidence>
<evidence type="ECO:0008006" key="5">
    <source>
        <dbReference type="Google" id="ProtNLM"/>
    </source>
</evidence>
<name>A0AAU9IYR5_9CILI</name>
<reference evidence="3" key="1">
    <citation type="submission" date="2021-09" db="EMBL/GenBank/DDBJ databases">
        <authorList>
            <consortium name="AG Swart"/>
            <person name="Singh M."/>
            <person name="Singh A."/>
            <person name="Seah K."/>
            <person name="Emmerich C."/>
        </authorList>
    </citation>
    <scope>NUCLEOTIDE SEQUENCE</scope>
    <source>
        <strain evidence="3">ATCC30299</strain>
    </source>
</reference>
<dbReference type="GO" id="GO:0015031">
    <property type="term" value="P:protein transport"/>
    <property type="evidence" value="ECO:0007669"/>
    <property type="project" value="TreeGrafter"/>
</dbReference>
<gene>
    <name evidence="3" type="ORF">BSTOLATCC_MIC27478</name>
</gene>
<feature type="domain" description="Arrestin-like N-terminal" evidence="1">
    <location>
        <begin position="17"/>
        <end position="146"/>
    </location>
</feature>
<dbReference type="PANTHER" id="PTHR11188:SF17">
    <property type="entry name" value="FI21816P1"/>
    <property type="match status" value="1"/>
</dbReference>
<protein>
    <recommendedName>
        <fullName evidence="5">Arrestin C-terminal-like domain-containing protein</fullName>
    </recommendedName>
</protein>
<sequence>MGASSDKCELAIQLDGTSFNAGGEVSGKVYLAVKETIESNTVWLKVKGVEKCDWKKRPSDANRGTKARHYNMGVKIPLFNFDTVSIVPGQYTFPFAFMLPENLPGSFKVKRKSYSAEIMYKVKAEIAPSNDKCYKKSAPFTVKQVITEERYSVSLEKSAQIVTCKCLNKGTTSIKAHLDKNAYLPTERANIIIEADNSMCHVPIKTIEVTLWRTLRLRSNKDNVFYVRDALKTFKTGSVPPSTGLLSQNAIKVEVPFTDLKENIEDICSTKGNKIECAYSFQIRAVLGSINDPSFEVWTLIHPMEMSPQILEAPVDWTPTEMPQARLTIDAAFNYFPSAPPMDDDS</sequence>
<dbReference type="InterPro" id="IPR050357">
    <property type="entry name" value="Arrestin_domain-protein"/>
</dbReference>
<dbReference type="InterPro" id="IPR011022">
    <property type="entry name" value="Arrestin_C-like"/>
</dbReference>
<dbReference type="Pfam" id="PF00339">
    <property type="entry name" value="Arrestin_N"/>
    <property type="match status" value="1"/>
</dbReference>
<dbReference type="InterPro" id="IPR011021">
    <property type="entry name" value="Arrestin-like_N"/>
</dbReference>